<dbReference type="GO" id="GO:0000723">
    <property type="term" value="P:telomere maintenance"/>
    <property type="evidence" value="ECO:0007669"/>
    <property type="project" value="InterPro"/>
</dbReference>
<dbReference type="GO" id="GO:0016787">
    <property type="term" value="F:hydrolase activity"/>
    <property type="evidence" value="ECO:0007669"/>
    <property type="project" value="UniProtKB-KW"/>
</dbReference>
<dbReference type="EC" id="3.6.4.12" evidence="3"/>
<proteinExistence type="predicted"/>
<dbReference type="GO" id="GO:0006281">
    <property type="term" value="P:DNA repair"/>
    <property type="evidence" value="ECO:0007669"/>
    <property type="project" value="InterPro"/>
</dbReference>
<dbReference type="CDD" id="cd18809">
    <property type="entry name" value="SF1_C_RecD"/>
    <property type="match status" value="1"/>
</dbReference>
<feature type="domain" description="WYL" evidence="2">
    <location>
        <begin position="445"/>
        <end position="511"/>
    </location>
</feature>
<keyword evidence="3" id="KW-0067">ATP-binding</keyword>
<dbReference type="AlphaFoldDB" id="A0A1V6C8H8"/>
<dbReference type="Pfam" id="PF13280">
    <property type="entry name" value="WYL"/>
    <property type="match status" value="1"/>
</dbReference>
<sequence>MEGKIPFEINDQFKKAIDLLESGKNLILTGRAGTGKSTFLNYFCQNTKKQFVLLAPTGVAAVNIGGQTIHSFCKFKPGVTFDEARNSGKKSQKNKMYQHLQILIIDEISMVRCDLLDCIDIFLRTARKNNLPFGGVQTFFVGDLYQLPPVVTSNETKTIDVIYETPYFFSSKVMQGFSSEFIEFEKIYRQKDQYFIELLNGIRNKTISDEMLEALNSRFMPDFDENKHPEYIYLASRNAQAEMLNEKNLNYLPGKVQLYPASVEGNFSSEFFPAPANLTLKKDARVMLLNNDSKGRWINGSLGWVKKMEQDFINVALDQGGKFDVYPYLWEIYEGFFDEREKTIKRRTIGSFLQIPVQLAWAITIHKSQGKTFDKAIVDIGKGTFTPGQVYVALSRCRSLDGLVLKKRIEKKHIWLDRRVVKFITQYQYQRSEQNFSFEDKACLVKKAIKEKRRMNIVYLKASDEKSRRVILPKRIYETEYNGYAFTAVDAYCFLRKQKRVFNLKRILEMRIIDS</sequence>
<dbReference type="PANTHER" id="PTHR47642">
    <property type="entry name" value="ATP-DEPENDENT DNA HELICASE"/>
    <property type="match status" value="1"/>
</dbReference>
<comment type="caution">
    <text evidence="3">The sequence shown here is derived from an EMBL/GenBank/DDBJ whole genome shotgun (WGS) entry which is preliminary data.</text>
</comment>
<evidence type="ECO:0000259" key="2">
    <source>
        <dbReference type="Pfam" id="PF13280"/>
    </source>
</evidence>
<gene>
    <name evidence="3" type="primary">recD2</name>
    <name evidence="3" type="ORF">BWX89_01090</name>
</gene>
<dbReference type="Pfam" id="PF05970">
    <property type="entry name" value="PIF1"/>
    <property type="match status" value="1"/>
</dbReference>
<dbReference type="GO" id="GO:0003678">
    <property type="term" value="F:DNA helicase activity"/>
    <property type="evidence" value="ECO:0007669"/>
    <property type="project" value="UniProtKB-EC"/>
</dbReference>
<dbReference type="InterPro" id="IPR026881">
    <property type="entry name" value="WYL_dom"/>
</dbReference>
<dbReference type="Gene3D" id="3.40.50.300">
    <property type="entry name" value="P-loop containing nucleotide triphosphate hydrolases"/>
    <property type="match status" value="2"/>
</dbReference>
<evidence type="ECO:0000259" key="1">
    <source>
        <dbReference type="Pfam" id="PF05970"/>
    </source>
</evidence>
<dbReference type="Proteomes" id="UP000485562">
    <property type="component" value="Unassembled WGS sequence"/>
</dbReference>
<dbReference type="EMBL" id="MWDQ01000093">
    <property type="protein sequence ID" value="OQB73174.1"/>
    <property type="molecule type" value="Genomic_DNA"/>
</dbReference>
<dbReference type="InterPro" id="IPR051055">
    <property type="entry name" value="PIF1_helicase"/>
</dbReference>
<evidence type="ECO:0000313" key="3">
    <source>
        <dbReference type="EMBL" id="OQB73174.1"/>
    </source>
</evidence>
<keyword evidence="3" id="KW-0378">Hydrolase</keyword>
<keyword evidence="3" id="KW-0547">Nucleotide-binding</keyword>
<name>A0A1V6C8H8_UNCT6</name>
<organism evidence="3">
    <name type="scientific">candidate division TA06 bacterium ADurb.Bin131</name>
    <dbReference type="NCBI Taxonomy" id="1852827"/>
    <lineage>
        <taxon>Bacteria</taxon>
        <taxon>Bacteria division TA06</taxon>
    </lineage>
</organism>
<dbReference type="InterPro" id="IPR027417">
    <property type="entry name" value="P-loop_NTPase"/>
</dbReference>
<dbReference type="InterPro" id="IPR010285">
    <property type="entry name" value="DNA_helicase_pif1-like_DEAD"/>
</dbReference>
<feature type="domain" description="DNA helicase Pif1-like DEAD-box helicase" evidence="1">
    <location>
        <begin position="20"/>
        <end position="209"/>
    </location>
</feature>
<accession>A0A1V6C8H8</accession>
<dbReference type="PROSITE" id="PS52050">
    <property type="entry name" value="WYL"/>
    <property type="match status" value="1"/>
</dbReference>
<dbReference type="FunFam" id="3.40.50.300:FF:001498">
    <property type="entry name" value="ATP-dependent DNA helicase"/>
    <property type="match status" value="1"/>
</dbReference>
<dbReference type="SUPFAM" id="SSF52540">
    <property type="entry name" value="P-loop containing nucleoside triphosphate hydrolases"/>
    <property type="match status" value="2"/>
</dbReference>
<keyword evidence="3" id="KW-0347">Helicase</keyword>
<protein>
    <submittedName>
        <fullName evidence="3">ATP-dependent RecD-like DNA helicase</fullName>
        <ecNumber evidence="3">3.6.4.12</ecNumber>
    </submittedName>
</protein>
<reference evidence="3" key="1">
    <citation type="submission" date="2017-02" db="EMBL/GenBank/DDBJ databases">
        <title>Delving into the versatile metabolic prowess of the omnipresent phylum Bacteroidetes.</title>
        <authorList>
            <person name="Nobu M.K."/>
            <person name="Mei R."/>
            <person name="Narihiro T."/>
            <person name="Kuroda K."/>
            <person name="Liu W.-T."/>
        </authorList>
    </citation>
    <scope>NUCLEOTIDE SEQUENCE</scope>
    <source>
        <strain evidence="3">ADurb.Bin131</strain>
    </source>
</reference>